<keyword evidence="3 8" id="KW-0489">Methyltransferase</keyword>
<evidence type="ECO:0000256" key="6">
    <source>
        <dbReference type="SAM" id="Phobius"/>
    </source>
</evidence>
<protein>
    <submittedName>
        <fullName evidence="8">Precorrin-6y C5,15-methyltransferase (Decarboxylating), CbiE subunit</fullName>
        <ecNumber evidence="8">1.1.1.232</ecNumber>
    </submittedName>
</protein>
<dbReference type="GO" id="GO:0008276">
    <property type="term" value="F:protein methyltransferase activity"/>
    <property type="evidence" value="ECO:0007669"/>
    <property type="project" value="InterPro"/>
</dbReference>
<dbReference type="PANTHER" id="PTHR43182">
    <property type="entry name" value="COBALT-PRECORRIN-6B C(15)-METHYLTRANSFERASE (DECARBOXYLATING)"/>
    <property type="match status" value="1"/>
</dbReference>
<evidence type="ECO:0000256" key="1">
    <source>
        <dbReference type="ARBA" id="ARBA00004953"/>
    </source>
</evidence>
<feature type="transmembrane region" description="Helical" evidence="6">
    <location>
        <begin position="34"/>
        <end position="54"/>
    </location>
</feature>
<dbReference type="InterPro" id="IPR014776">
    <property type="entry name" value="4pyrrole_Mease_sub2"/>
</dbReference>
<evidence type="ECO:0000256" key="4">
    <source>
        <dbReference type="ARBA" id="ARBA00022679"/>
    </source>
</evidence>
<dbReference type="NCBIfam" id="TIGR02469">
    <property type="entry name" value="CbiT"/>
    <property type="match status" value="1"/>
</dbReference>
<dbReference type="InterPro" id="IPR029063">
    <property type="entry name" value="SAM-dependent_MTases_sf"/>
</dbReference>
<evidence type="ECO:0000259" key="7">
    <source>
        <dbReference type="Pfam" id="PF00590"/>
    </source>
</evidence>
<evidence type="ECO:0000313" key="8">
    <source>
        <dbReference type="EMBL" id="EEH14801.1"/>
    </source>
</evidence>
<organism evidence="8 9">
    <name type="scientific">Brucella ceti str. Cudo</name>
    <dbReference type="NCBI Taxonomy" id="595497"/>
    <lineage>
        <taxon>Bacteria</taxon>
        <taxon>Pseudomonadati</taxon>
        <taxon>Pseudomonadota</taxon>
        <taxon>Alphaproteobacteria</taxon>
        <taxon>Hyphomicrobiales</taxon>
        <taxon>Brucellaceae</taxon>
        <taxon>Brucella/Ochrobactrum group</taxon>
        <taxon>Brucella</taxon>
    </lineage>
</organism>
<feature type="domain" description="Tetrapyrrole methylase" evidence="7">
    <location>
        <begin position="72"/>
        <end position="257"/>
    </location>
</feature>
<dbReference type="SUPFAM" id="SSF53790">
    <property type="entry name" value="Tetrapyrrole methylase"/>
    <property type="match status" value="1"/>
</dbReference>
<accession>C0G717</accession>
<dbReference type="Gene3D" id="3.40.50.150">
    <property type="entry name" value="Vaccinia Virus protein VP39"/>
    <property type="match status" value="1"/>
</dbReference>
<gene>
    <name evidence="8" type="primary">cbiE</name>
    <name evidence="8" type="ORF">BCETI_3000578</name>
</gene>
<dbReference type="InterPro" id="IPR000878">
    <property type="entry name" value="4pyrrol_Mease"/>
</dbReference>
<dbReference type="GO" id="GO:0047034">
    <property type="term" value="F:15-hydroxyicosatetraenoate dehydrogenase activity"/>
    <property type="evidence" value="ECO:0007669"/>
    <property type="project" value="UniProtKB-EC"/>
</dbReference>
<dbReference type="InterPro" id="IPR050714">
    <property type="entry name" value="Cobalamin_biosynth_MTase"/>
</dbReference>
<dbReference type="Gene3D" id="3.40.1010.10">
    <property type="entry name" value="Cobalt-precorrin-4 Transmethylase, Domain 1"/>
    <property type="match status" value="1"/>
</dbReference>
<keyword evidence="5" id="KW-0949">S-adenosyl-L-methionine</keyword>
<dbReference type="CDD" id="cd02440">
    <property type="entry name" value="AdoMet_MTases"/>
    <property type="match status" value="1"/>
</dbReference>
<evidence type="ECO:0000256" key="5">
    <source>
        <dbReference type="ARBA" id="ARBA00022691"/>
    </source>
</evidence>
<dbReference type="InterPro" id="IPR012818">
    <property type="entry name" value="CbiE"/>
</dbReference>
<dbReference type="NCBIfam" id="TIGR02467">
    <property type="entry name" value="CbiE"/>
    <property type="match status" value="1"/>
</dbReference>
<dbReference type="GO" id="GO:0032259">
    <property type="term" value="P:methylation"/>
    <property type="evidence" value="ECO:0007669"/>
    <property type="project" value="UniProtKB-KW"/>
</dbReference>
<keyword evidence="4 8" id="KW-0808">Transferase</keyword>
<keyword evidence="6" id="KW-0472">Membrane</keyword>
<keyword evidence="2" id="KW-0169">Cobalamin biosynthesis</keyword>
<evidence type="ECO:0000256" key="3">
    <source>
        <dbReference type="ARBA" id="ARBA00022603"/>
    </source>
</evidence>
<keyword evidence="8" id="KW-0560">Oxidoreductase</keyword>
<dbReference type="SUPFAM" id="SSF53335">
    <property type="entry name" value="S-adenosyl-L-methionine-dependent methyltransferases"/>
    <property type="match status" value="1"/>
</dbReference>
<reference evidence="8 9" key="1">
    <citation type="submission" date="2009-03" db="EMBL/GenBank/DDBJ databases">
        <authorList>
            <person name="Setubal J.C."/>
            <person name="Boyle S."/>
            <person name="Crasta O.R."/>
            <person name="Gillespie J.J."/>
            <person name="Kenyon R.W."/>
            <person name="Lu J."/>
            <person name="Mane S."/>
            <person name="Nagrani S."/>
            <person name="Shallom J.M."/>
            <person name="Shallom S."/>
            <person name="Shukla M."/>
            <person name="Snyder E.E."/>
            <person name="Sobral B.W."/>
            <person name="Wattam A.R."/>
            <person name="Will R."/>
            <person name="Williams K."/>
            <person name="Yoo H."/>
            <person name="Bruce D.H."/>
            <person name="Detter C."/>
            <person name="Munk C."/>
            <person name="Brettin T.S."/>
            <person name="Ficht T."/>
        </authorList>
    </citation>
    <scope>NUCLEOTIDE SEQUENCE [LARGE SCALE GENOMIC DNA]</scope>
    <source>
        <strain evidence="8 9">Cudo</strain>
    </source>
</reference>
<dbReference type="Gene3D" id="3.30.950.10">
    <property type="entry name" value="Methyltransferase, Cobalt-precorrin-4 Transmethylase, Domain 2"/>
    <property type="match status" value="1"/>
</dbReference>
<dbReference type="AlphaFoldDB" id="C0G717"/>
<evidence type="ECO:0000256" key="2">
    <source>
        <dbReference type="ARBA" id="ARBA00022573"/>
    </source>
</evidence>
<dbReference type="InterPro" id="IPR035996">
    <property type="entry name" value="4pyrrol_Methylase_sf"/>
</dbReference>
<dbReference type="CDD" id="cd11644">
    <property type="entry name" value="Precorrin-6Y-MT"/>
    <property type="match status" value="1"/>
</dbReference>
<sequence>MERRPSLSLMRAIAPSFAMTMRERPGQALRLSDWFWMVCWFNMGVLYALALALATAPPYEQGKGALRMGCWLTVIGIGEDGLDGLGQAARNAIAEAQAIFGGKRHLAFLGNDTEAERIAWPSPFDEAFAAIHARRGRPIVVLASGDPMFFGVGASLAKHFSPDEMLVLPYPSSLSLAAARMGWALQDVQTVSVHGRPFELLVPHILPGVRLLVLSNDGTTPARVATLLAAIGFGQSVLTVLEHLGGPKERILHGTAANWLHERCADLHVLAIACIAAPDAAVLSPVAGLPDEAFENDGQLTKRDIRAVTLSRLQPLPHQLLWDVGAGCGSIGIEWMRVHASCRAIAIEADEGRQGMIERNRVALGVPGLQLVQGRAPSALRGLEAPDAIFIGGGVTDEGVLEACWNALKPGGRLVANAVTLQSEMRLFAWRQEFGGDLTRVGVAQAGELGSFDVWRQALPVTIYCGFK</sequence>
<dbReference type="InterPro" id="IPR014777">
    <property type="entry name" value="4pyrrole_Mease_sub1"/>
</dbReference>
<dbReference type="PANTHER" id="PTHR43182:SF1">
    <property type="entry name" value="COBALT-PRECORRIN-7 C(5)-METHYLTRANSFERASE"/>
    <property type="match status" value="1"/>
</dbReference>
<dbReference type="EC" id="1.1.1.232" evidence="8"/>
<dbReference type="Pfam" id="PF00590">
    <property type="entry name" value="TP_methylase"/>
    <property type="match status" value="1"/>
</dbReference>
<evidence type="ECO:0000313" key="9">
    <source>
        <dbReference type="Proteomes" id="UP000003678"/>
    </source>
</evidence>
<keyword evidence="6" id="KW-0812">Transmembrane</keyword>
<dbReference type="EMBL" id="ACJD01000003">
    <property type="protein sequence ID" value="EEH14801.1"/>
    <property type="molecule type" value="Genomic_DNA"/>
</dbReference>
<dbReference type="UniPathway" id="UPA00148"/>
<proteinExistence type="predicted"/>
<dbReference type="GO" id="GO:0009236">
    <property type="term" value="P:cobalamin biosynthetic process"/>
    <property type="evidence" value="ECO:0007669"/>
    <property type="project" value="UniProtKB-UniPathway"/>
</dbReference>
<dbReference type="InterPro" id="IPR014008">
    <property type="entry name" value="Cbl_synth_MTase_CbiT"/>
</dbReference>
<dbReference type="Proteomes" id="UP000003678">
    <property type="component" value="Unassembled WGS sequence"/>
</dbReference>
<name>C0G717_9HYPH</name>
<keyword evidence="6" id="KW-1133">Transmembrane helix</keyword>
<comment type="pathway">
    <text evidence="1">Cofactor biosynthesis; adenosylcobalamin biosynthesis.</text>
</comment>
<comment type="caution">
    <text evidence="8">The sequence shown here is derived from an EMBL/GenBank/DDBJ whole genome shotgun (WGS) entry which is preliminary data.</text>
</comment>